<evidence type="ECO:0000313" key="1">
    <source>
        <dbReference type="EMBL" id="MCW8108156.1"/>
    </source>
</evidence>
<sequence>MRLGYGVLLIVLGFSCFDAEAQKRTKENVWEMEYHNALDNGLHALKAGNYEKAFTLLTESASWGNKTAQFYLAEMYFKGLHVKQDYQIGWLWLNVALEQKTAKWQMFYDRIERALPEEFIQAMEPLVAEHIATYGADAKDLNCRSQSATGSNIRERICEKRLY</sequence>
<protein>
    <recommendedName>
        <fullName evidence="3">Sel1 repeat family protein</fullName>
    </recommendedName>
</protein>
<evidence type="ECO:0008006" key="3">
    <source>
        <dbReference type="Google" id="ProtNLM"/>
    </source>
</evidence>
<gene>
    <name evidence="1" type="ORF">OPS25_06580</name>
</gene>
<reference evidence="1" key="1">
    <citation type="submission" date="2022-11" db="EMBL/GenBank/DDBJ databases">
        <title>Alteromonas sp. nov., isolated from sea water of the Qingdao.</title>
        <authorList>
            <person name="Wang Q."/>
        </authorList>
    </citation>
    <scope>NUCLEOTIDE SEQUENCE</scope>
    <source>
        <strain evidence="1">ASW11-7</strain>
    </source>
</reference>
<dbReference type="EMBL" id="JAPFRD010000009">
    <property type="protein sequence ID" value="MCW8108156.1"/>
    <property type="molecule type" value="Genomic_DNA"/>
</dbReference>
<evidence type="ECO:0000313" key="2">
    <source>
        <dbReference type="Proteomes" id="UP001142810"/>
    </source>
</evidence>
<dbReference type="InterPro" id="IPR011990">
    <property type="entry name" value="TPR-like_helical_dom_sf"/>
</dbReference>
<proteinExistence type="predicted"/>
<dbReference type="PROSITE" id="PS51257">
    <property type="entry name" value="PROKAR_LIPOPROTEIN"/>
    <property type="match status" value="1"/>
</dbReference>
<name>A0ABT3P5V8_9ALTE</name>
<dbReference type="Proteomes" id="UP001142810">
    <property type="component" value="Unassembled WGS sequence"/>
</dbReference>
<organism evidence="1 2">
    <name type="scientific">Alteromonas aquimaris</name>
    <dbReference type="NCBI Taxonomy" id="2998417"/>
    <lineage>
        <taxon>Bacteria</taxon>
        <taxon>Pseudomonadati</taxon>
        <taxon>Pseudomonadota</taxon>
        <taxon>Gammaproteobacteria</taxon>
        <taxon>Alteromonadales</taxon>
        <taxon>Alteromonadaceae</taxon>
        <taxon>Alteromonas/Salinimonas group</taxon>
        <taxon>Alteromonas</taxon>
    </lineage>
</organism>
<keyword evidence="2" id="KW-1185">Reference proteome</keyword>
<dbReference type="Gene3D" id="1.25.40.10">
    <property type="entry name" value="Tetratricopeptide repeat domain"/>
    <property type="match status" value="1"/>
</dbReference>
<accession>A0ABT3P5V8</accession>
<dbReference type="RefSeq" id="WP_265616853.1">
    <property type="nucleotide sequence ID" value="NZ_JAPFRD010000009.1"/>
</dbReference>
<comment type="caution">
    <text evidence="1">The sequence shown here is derived from an EMBL/GenBank/DDBJ whole genome shotgun (WGS) entry which is preliminary data.</text>
</comment>
<dbReference type="SUPFAM" id="SSF81901">
    <property type="entry name" value="HCP-like"/>
    <property type="match status" value="1"/>
</dbReference>